<accession>A0AAW0CDB5</accession>
<proteinExistence type="predicted"/>
<gene>
    <name evidence="2" type="ORF">R3P38DRAFT_2770925</name>
</gene>
<organism evidence="2 3">
    <name type="scientific">Favolaschia claudopus</name>
    <dbReference type="NCBI Taxonomy" id="2862362"/>
    <lineage>
        <taxon>Eukaryota</taxon>
        <taxon>Fungi</taxon>
        <taxon>Dikarya</taxon>
        <taxon>Basidiomycota</taxon>
        <taxon>Agaricomycotina</taxon>
        <taxon>Agaricomycetes</taxon>
        <taxon>Agaricomycetidae</taxon>
        <taxon>Agaricales</taxon>
        <taxon>Marasmiineae</taxon>
        <taxon>Mycenaceae</taxon>
        <taxon>Favolaschia</taxon>
    </lineage>
</organism>
<keyword evidence="3" id="KW-1185">Reference proteome</keyword>
<reference evidence="2 3" key="1">
    <citation type="journal article" date="2024" name="J Genomics">
        <title>Draft genome sequencing and assembly of Favolaschia claudopus CIRM-BRFM 2984 isolated from oak limbs.</title>
        <authorList>
            <person name="Navarro D."/>
            <person name="Drula E."/>
            <person name="Chaduli D."/>
            <person name="Cazenave R."/>
            <person name="Ahrendt S."/>
            <person name="Wang J."/>
            <person name="Lipzen A."/>
            <person name="Daum C."/>
            <person name="Barry K."/>
            <person name="Grigoriev I.V."/>
            <person name="Favel A."/>
            <person name="Rosso M.N."/>
            <person name="Martin F."/>
        </authorList>
    </citation>
    <scope>NUCLEOTIDE SEQUENCE [LARGE SCALE GENOMIC DNA]</scope>
    <source>
        <strain evidence="2 3">CIRM-BRFM 2984</strain>
    </source>
</reference>
<evidence type="ECO:0000313" key="2">
    <source>
        <dbReference type="EMBL" id="KAK7036856.1"/>
    </source>
</evidence>
<protein>
    <submittedName>
        <fullName evidence="2">Uncharacterized protein</fullName>
    </submittedName>
</protein>
<dbReference type="AlphaFoldDB" id="A0AAW0CDB5"/>
<feature type="compositionally biased region" description="Polar residues" evidence="1">
    <location>
        <begin position="114"/>
        <end position="126"/>
    </location>
</feature>
<evidence type="ECO:0000313" key="3">
    <source>
        <dbReference type="Proteomes" id="UP001362999"/>
    </source>
</evidence>
<comment type="caution">
    <text evidence="2">The sequence shown here is derived from an EMBL/GenBank/DDBJ whole genome shotgun (WGS) entry which is preliminary data.</text>
</comment>
<name>A0AAW0CDB5_9AGAR</name>
<sequence length="227" mass="25467">MDFVPEFGFCTGCLYPYLQLCSDKITRLDNIHSSYNISRLKNSSANKINLQKGRVQISTKIHSYRGCSRNTHLFVQKKRTQPHVLQKPTQAVVGVQDRASQSADGSHGSKKNPPASQIRSPNTLSAPSEHYQAIHLRRIITAKIEDTSQICSGHHFGKSQYIGNVTKLELVVQQKSDKKCTARESKKKKHTLVTPQIAQLYALWQSFTAATKCTKTTTGEHFAIQQD</sequence>
<feature type="region of interest" description="Disordered" evidence="1">
    <location>
        <begin position="85"/>
        <end position="126"/>
    </location>
</feature>
<dbReference type="Proteomes" id="UP001362999">
    <property type="component" value="Unassembled WGS sequence"/>
</dbReference>
<dbReference type="EMBL" id="JAWWNJ010000018">
    <property type="protein sequence ID" value="KAK7036856.1"/>
    <property type="molecule type" value="Genomic_DNA"/>
</dbReference>
<evidence type="ECO:0000256" key="1">
    <source>
        <dbReference type="SAM" id="MobiDB-lite"/>
    </source>
</evidence>